<evidence type="ECO:0000256" key="4">
    <source>
        <dbReference type="ARBA" id="ARBA00022825"/>
    </source>
</evidence>
<dbReference type="GeneID" id="94831716"/>
<feature type="compositionally biased region" description="Low complexity" evidence="8">
    <location>
        <begin position="965"/>
        <end position="985"/>
    </location>
</feature>
<evidence type="ECO:0000313" key="12">
    <source>
        <dbReference type="Proteomes" id="UP000179807"/>
    </source>
</evidence>
<comment type="caution">
    <text evidence="11">The sequence shown here is derived from an EMBL/GenBank/DDBJ whole genome shotgun (WGS) entry which is preliminary data.</text>
</comment>
<proteinExistence type="inferred from homology"/>
<dbReference type="InterPro" id="IPR000742">
    <property type="entry name" value="EGF"/>
</dbReference>
<keyword evidence="3 6" id="KW-0378">Hydrolase</keyword>
<keyword evidence="12" id="KW-1185">Reference proteome</keyword>
<evidence type="ECO:0000259" key="10">
    <source>
        <dbReference type="PROSITE" id="PS00022"/>
    </source>
</evidence>
<keyword evidence="2 6" id="KW-0645">Protease</keyword>
<organism evidence="11 12">
    <name type="scientific">Tritrichomonas foetus</name>
    <dbReference type="NCBI Taxonomy" id="1144522"/>
    <lineage>
        <taxon>Eukaryota</taxon>
        <taxon>Metamonada</taxon>
        <taxon>Parabasalia</taxon>
        <taxon>Tritrichomonadida</taxon>
        <taxon>Tritrichomonadidae</taxon>
        <taxon>Tritrichomonas</taxon>
    </lineage>
</organism>
<feature type="compositionally biased region" description="Polar residues" evidence="8">
    <location>
        <begin position="986"/>
        <end position="1004"/>
    </location>
</feature>
<dbReference type="PROSITE" id="PS00138">
    <property type="entry name" value="SUBTILASE_SER"/>
    <property type="match status" value="1"/>
</dbReference>
<dbReference type="Gene3D" id="2.10.25.10">
    <property type="entry name" value="Laminin"/>
    <property type="match status" value="1"/>
</dbReference>
<dbReference type="PRINTS" id="PR00723">
    <property type="entry name" value="SUBTILISIN"/>
</dbReference>
<dbReference type="AlphaFoldDB" id="A0A1J4KZF6"/>
<dbReference type="Proteomes" id="UP000179807">
    <property type="component" value="Unassembled WGS sequence"/>
</dbReference>
<dbReference type="GO" id="GO:0006508">
    <property type="term" value="P:proteolysis"/>
    <property type="evidence" value="ECO:0007669"/>
    <property type="project" value="UniProtKB-KW"/>
</dbReference>
<dbReference type="PANTHER" id="PTHR43399">
    <property type="entry name" value="SUBTILISIN-RELATED"/>
    <property type="match status" value="1"/>
</dbReference>
<evidence type="ECO:0000256" key="2">
    <source>
        <dbReference type="ARBA" id="ARBA00022670"/>
    </source>
</evidence>
<keyword evidence="9" id="KW-0812">Transmembrane</keyword>
<dbReference type="PANTHER" id="PTHR43399:SF4">
    <property type="entry name" value="CELL WALL-ASSOCIATED PROTEASE"/>
    <property type="match status" value="1"/>
</dbReference>
<dbReference type="Pfam" id="PF00082">
    <property type="entry name" value="Peptidase_S8"/>
    <property type="match status" value="1"/>
</dbReference>
<dbReference type="PROSITE" id="PS51892">
    <property type="entry name" value="SUBTILASE"/>
    <property type="match status" value="1"/>
</dbReference>
<dbReference type="InterPro" id="IPR051048">
    <property type="entry name" value="Peptidase_S8/S53_subtilisin"/>
</dbReference>
<dbReference type="CDD" id="cd04842">
    <property type="entry name" value="Peptidases_S8_Kp43_protease"/>
    <property type="match status" value="1"/>
</dbReference>
<gene>
    <name evidence="11" type="ORF">TRFO_13069</name>
</gene>
<dbReference type="OrthoDB" id="509353at2759"/>
<feature type="active site" description="Charge relay system" evidence="5 6">
    <location>
        <position position="269"/>
    </location>
</feature>
<keyword evidence="9" id="KW-0472">Membrane</keyword>
<feature type="transmembrane region" description="Helical" evidence="9">
    <location>
        <begin position="1079"/>
        <end position="1106"/>
    </location>
</feature>
<evidence type="ECO:0000256" key="8">
    <source>
        <dbReference type="SAM" id="MobiDB-lite"/>
    </source>
</evidence>
<keyword evidence="9" id="KW-1133">Transmembrane helix</keyword>
<evidence type="ECO:0000256" key="1">
    <source>
        <dbReference type="ARBA" id="ARBA00011073"/>
    </source>
</evidence>
<keyword evidence="4 6" id="KW-0720">Serine protease</keyword>
<dbReference type="InterPro" id="IPR036852">
    <property type="entry name" value="Peptidase_S8/S53_dom_sf"/>
</dbReference>
<dbReference type="InterPro" id="IPR008979">
    <property type="entry name" value="Galactose-bd-like_sf"/>
</dbReference>
<dbReference type="VEuPathDB" id="TrichDB:TRFO_13069"/>
<dbReference type="SUPFAM" id="SSF49785">
    <property type="entry name" value="Galactose-binding domain-like"/>
    <property type="match status" value="1"/>
</dbReference>
<reference evidence="11" key="1">
    <citation type="submission" date="2016-10" db="EMBL/GenBank/DDBJ databases">
        <authorList>
            <person name="Benchimol M."/>
            <person name="Almeida L.G."/>
            <person name="Vasconcelos A.T."/>
            <person name="Perreira-Neves A."/>
            <person name="Rosa I.A."/>
            <person name="Tasca T."/>
            <person name="Bogo M.R."/>
            <person name="de Souza W."/>
        </authorList>
    </citation>
    <scope>NUCLEOTIDE SEQUENCE [LARGE SCALE GENOMIC DNA]</scope>
    <source>
        <strain evidence="11">K</strain>
    </source>
</reference>
<evidence type="ECO:0000256" key="7">
    <source>
        <dbReference type="RuleBase" id="RU003355"/>
    </source>
</evidence>
<evidence type="ECO:0000256" key="6">
    <source>
        <dbReference type="PROSITE-ProRule" id="PRU01240"/>
    </source>
</evidence>
<name>A0A1J4KZF6_9EUKA</name>
<dbReference type="Gene3D" id="2.60.120.380">
    <property type="match status" value="1"/>
</dbReference>
<comment type="similarity">
    <text evidence="1 6 7">Belongs to the peptidase S8 family.</text>
</comment>
<dbReference type="InterPro" id="IPR015500">
    <property type="entry name" value="Peptidase_S8_subtilisin-rel"/>
</dbReference>
<dbReference type="InterPro" id="IPR000209">
    <property type="entry name" value="Peptidase_S8/S53_dom"/>
</dbReference>
<dbReference type="GO" id="GO:0004252">
    <property type="term" value="F:serine-type endopeptidase activity"/>
    <property type="evidence" value="ECO:0007669"/>
    <property type="project" value="UniProtKB-UniRule"/>
</dbReference>
<dbReference type="SUPFAM" id="SSF52743">
    <property type="entry name" value="Subtilisin-like"/>
    <property type="match status" value="1"/>
</dbReference>
<dbReference type="InterPro" id="IPR023828">
    <property type="entry name" value="Peptidase_S8_Ser-AS"/>
</dbReference>
<evidence type="ECO:0000313" key="11">
    <source>
        <dbReference type="EMBL" id="OHT16639.1"/>
    </source>
</evidence>
<feature type="domain" description="EGF-like" evidence="10">
    <location>
        <begin position="827"/>
        <end position="838"/>
    </location>
</feature>
<feature type="active site" description="Charge relay system" evidence="5 6">
    <location>
        <position position="595"/>
    </location>
</feature>
<dbReference type="CDD" id="cd00054">
    <property type="entry name" value="EGF_CA"/>
    <property type="match status" value="1"/>
</dbReference>
<dbReference type="EMBL" id="MLAK01000089">
    <property type="protein sequence ID" value="OHT16639.1"/>
    <property type="molecule type" value="Genomic_DNA"/>
</dbReference>
<dbReference type="InterPro" id="IPR034058">
    <property type="entry name" value="TagA/B/C/D_pept_dom"/>
</dbReference>
<evidence type="ECO:0000256" key="9">
    <source>
        <dbReference type="SAM" id="Phobius"/>
    </source>
</evidence>
<dbReference type="PROSITE" id="PS00022">
    <property type="entry name" value="EGF_1"/>
    <property type="match status" value="1"/>
</dbReference>
<protein>
    <submittedName>
        <fullName evidence="11">Clan SB, family S8</fullName>
    </submittedName>
</protein>
<evidence type="ECO:0000256" key="5">
    <source>
        <dbReference type="PIRSR" id="PIRSR615500-1"/>
    </source>
</evidence>
<feature type="region of interest" description="Disordered" evidence="8">
    <location>
        <begin position="964"/>
        <end position="1004"/>
    </location>
</feature>
<accession>A0A1J4KZF6</accession>
<dbReference type="Gene3D" id="3.40.50.200">
    <property type="entry name" value="Peptidase S8/S53 domain"/>
    <property type="match status" value="2"/>
</dbReference>
<dbReference type="RefSeq" id="XP_068369775.1">
    <property type="nucleotide sequence ID" value="XM_068497012.1"/>
</dbReference>
<dbReference type="PROSITE" id="PS00136">
    <property type="entry name" value="SUBTILASE_ASP"/>
    <property type="match status" value="1"/>
</dbReference>
<evidence type="ECO:0000256" key="3">
    <source>
        <dbReference type="ARBA" id="ARBA00022801"/>
    </source>
</evidence>
<dbReference type="InterPro" id="IPR023827">
    <property type="entry name" value="Peptidase_S8_Asp-AS"/>
</dbReference>
<feature type="active site" description="Charge relay system" evidence="5 6">
    <location>
        <position position="224"/>
    </location>
</feature>
<sequence>MNLLSFKFTFKTNLFLAASKLAIKSSPISPNILSHNEGWYLVRFLVALTISRILEIQSQTDLSFTSVNQVQPGCYAFFLTNEQFSCLIKIPEISIELLPQNIFLHKDSKLLGYEDNDDRSNSPFIKKCLVKSIPYWSPQNPKIEYTQKSTDLYVAFCDCSLLEGDSRIISLSPYKGRFAKNRYNKGFMQSGREDAVWENGSLVGHHPIYDLGIHGENQYIAVIDTGVDIFHPFFHDPNKEVQFNVTMEDHRKVYAYYNFADAQDGTNGHGTHTAGTAAGECYSESSALSLYNGMAPKAKLYIIDIGFGPSDLSAEFDNDQLYQMMYDDNVCISSNSWGLDLKDYTRPDTVLYDRMAYLHPNLIFAFAAGNEGNRYPRYYTINSPGDSKNVLSIGGVTRPRFVSIENTNLYIFETDGKQTTVKINQASKYSALLTHRTRGNPMKPYMNMTVMRYSQNITDYDSSIVVFENNGDSINAGLIMSVALKANQLNISVVVHNIQNFDQEYNSNYHAPIPILQTVDQNDFFNYIGKTASLYEKIDTSPDNYHIHLASYSSIGPSEFGFCKPDVLVTGDAFSAAGNRRDLSTGSLVSKSGTSMATPAASGMLALFRQFYTDGFYPLREKTENKGFIPTSSLLRATMINSAWPFKSDNYGPNIETGFGIPNMSTTLLESLRIIKEEKIKSREKHKYIISITQTDAPLRITMAYLDPPVSELSLFALFADLDLIVISPSGKVYTGNQRPENQQEMTNTIERVIVHKEQVETGEYSILISCSEFSDSFIDSISYSLVINGPFDHFDFITNPGTLPIHKVERCEFECKNGGRCENGTCVCDRDHTGFDCSSTVKTYNANINHNVLISPPKIEFLKIYVGHVTAKTKIVFNAKIMTTDSKAAAFIYLSENPFYSTSSKGLLPTYLTSNIPANDTLILPDEYLPANLTVFAAIRGVSYTAYNMIINITTSIKTDQDMTTPITQTSSPITQTPSPVTQTFSPDTQTSSPVTQISSPVTPTNIPTNTELPPQPNSPLITEPNSETSSCHFDFISSLPQSNNNDEFETFMEISSVVNESNESSHKLHEKKSVERFFSLIFLFVFFATLTLIVSLILFGYFLYNGRERSLIQDPFKRKENPVLQIDEKDILSIEL</sequence>